<evidence type="ECO:0000256" key="1">
    <source>
        <dbReference type="SAM" id="Phobius"/>
    </source>
</evidence>
<dbReference type="EMBL" id="UAWC01000001">
    <property type="protein sequence ID" value="SQB33119.1"/>
    <property type="molecule type" value="Genomic_DNA"/>
</dbReference>
<dbReference type="Proteomes" id="UP000250223">
    <property type="component" value="Unassembled WGS sequence"/>
</dbReference>
<dbReference type="AlphaFoldDB" id="A0A2X2Y577"/>
<feature type="transmembrane region" description="Helical" evidence="1">
    <location>
        <begin position="12"/>
        <end position="32"/>
    </location>
</feature>
<organism evidence="2 3">
    <name type="scientific">Clostridium cochlearium</name>
    <dbReference type="NCBI Taxonomy" id="1494"/>
    <lineage>
        <taxon>Bacteria</taxon>
        <taxon>Bacillati</taxon>
        <taxon>Bacillota</taxon>
        <taxon>Clostridia</taxon>
        <taxon>Eubacteriales</taxon>
        <taxon>Clostridiaceae</taxon>
        <taxon>Clostridium</taxon>
    </lineage>
</organism>
<gene>
    <name evidence="2" type="primary">resE_1</name>
    <name evidence="2" type="ORF">NCTC13028_00167</name>
</gene>
<name>A0A2X2Y577_CLOCO</name>
<dbReference type="EC" id="2.7.3.-" evidence="2"/>
<protein>
    <submittedName>
        <fullName evidence="2">Sensor protein resE</fullName>
        <ecNumber evidence="2">2.7.3.-</ecNumber>
    </submittedName>
</protein>
<dbReference type="GO" id="GO:0016740">
    <property type="term" value="F:transferase activity"/>
    <property type="evidence" value="ECO:0007669"/>
    <property type="project" value="UniProtKB-KW"/>
</dbReference>
<dbReference type="RefSeq" id="WP_176579543.1">
    <property type="nucleotide sequence ID" value="NZ_OAOH01000001.1"/>
</dbReference>
<evidence type="ECO:0000313" key="3">
    <source>
        <dbReference type="Proteomes" id="UP000250223"/>
    </source>
</evidence>
<accession>A0A2X2Y577</accession>
<keyword evidence="1" id="KW-1133">Transmembrane helix</keyword>
<proteinExistence type="predicted"/>
<keyword evidence="1" id="KW-0472">Membrane</keyword>
<keyword evidence="1" id="KW-0812">Transmembrane</keyword>
<evidence type="ECO:0000313" key="2">
    <source>
        <dbReference type="EMBL" id="SQB33119.1"/>
    </source>
</evidence>
<sequence>MDSILKNPEIKSIIIKFLIVQSIFVGSIYFFFNYQFHKLNENIVNQNSMIIGKVLYDHPELENDIIKYGKRKNIKGYLWI</sequence>
<reference evidence="2 3" key="1">
    <citation type="submission" date="2018-06" db="EMBL/GenBank/DDBJ databases">
        <authorList>
            <consortium name="Pathogen Informatics"/>
            <person name="Doyle S."/>
        </authorList>
    </citation>
    <scope>NUCLEOTIDE SEQUENCE [LARGE SCALE GENOMIC DNA]</scope>
    <source>
        <strain evidence="2 3">NCTC13028</strain>
    </source>
</reference>
<keyword evidence="2" id="KW-0808">Transferase</keyword>